<proteinExistence type="predicted"/>
<dbReference type="InterPro" id="IPR000157">
    <property type="entry name" value="TIR_dom"/>
</dbReference>
<gene>
    <name evidence="6" type="ORF">ERUC_LOCUS12345</name>
</gene>
<dbReference type="InterPro" id="IPR002182">
    <property type="entry name" value="NB-ARC"/>
</dbReference>
<dbReference type="Gene3D" id="3.40.50.300">
    <property type="entry name" value="P-loop containing nucleotide triphosphate hydrolases"/>
    <property type="match status" value="1"/>
</dbReference>
<evidence type="ECO:0000256" key="1">
    <source>
        <dbReference type="ARBA" id="ARBA00022614"/>
    </source>
</evidence>
<feature type="domain" description="TIR" evidence="5">
    <location>
        <begin position="9"/>
        <end position="172"/>
    </location>
</feature>
<protein>
    <recommendedName>
        <fullName evidence="5">TIR domain-containing protein</fullName>
    </recommendedName>
</protein>
<keyword evidence="3" id="KW-0611">Plant defense</keyword>
<dbReference type="GO" id="GO:0006952">
    <property type="term" value="P:defense response"/>
    <property type="evidence" value="ECO:0007669"/>
    <property type="project" value="UniProtKB-KW"/>
</dbReference>
<dbReference type="SUPFAM" id="SSF46785">
    <property type="entry name" value="Winged helix' DNA-binding domain"/>
    <property type="match status" value="1"/>
</dbReference>
<dbReference type="InterPro" id="IPR032675">
    <property type="entry name" value="LRR_dom_sf"/>
</dbReference>
<dbReference type="SUPFAM" id="SSF52058">
    <property type="entry name" value="L domain-like"/>
    <property type="match status" value="1"/>
</dbReference>
<keyword evidence="7" id="KW-1185">Reference proteome</keyword>
<dbReference type="Proteomes" id="UP001642260">
    <property type="component" value="Unassembled WGS sequence"/>
</dbReference>
<evidence type="ECO:0000313" key="7">
    <source>
        <dbReference type="Proteomes" id="UP001642260"/>
    </source>
</evidence>
<dbReference type="Gene3D" id="3.40.50.10140">
    <property type="entry name" value="Toll/interleukin-1 receptor homology (TIR) domain"/>
    <property type="match status" value="1"/>
</dbReference>
<accession>A0ABC8JR61</accession>
<dbReference type="InterPro" id="IPR044974">
    <property type="entry name" value="Disease_R_plants"/>
</dbReference>
<dbReference type="PRINTS" id="PR00364">
    <property type="entry name" value="DISEASERSIST"/>
</dbReference>
<dbReference type="FunFam" id="3.40.50.10140:FF:000007">
    <property type="entry name" value="Disease resistance protein (TIR-NBS-LRR class)"/>
    <property type="match status" value="1"/>
</dbReference>
<dbReference type="PANTHER" id="PTHR11017:SF501">
    <property type="entry name" value="ADP-RIBOSYL CYCLASE_CYCLIC ADP-RIBOSE HYDROLASE-RELATED"/>
    <property type="match status" value="1"/>
</dbReference>
<dbReference type="Pfam" id="PF00931">
    <property type="entry name" value="NB-ARC"/>
    <property type="match status" value="1"/>
</dbReference>
<name>A0ABC8JR61_ERUVS</name>
<dbReference type="InterPro" id="IPR035897">
    <property type="entry name" value="Toll_tir_struct_dom_sf"/>
</dbReference>
<dbReference type="InterPro" id="IPR036390">
    <property type="entry name" value="WH_DNA-bd_sf"/>
</dbReference>
<dbReference type="Pfam" id="PF01582">
    <property type="entry name" value="TIR"/>
    <property type="match status" value="1"/>
</dbReference>
<evidence type="ECO:0000256" key="3">
    <source>
        <dbReference type="ARBA" id="ARBA00022821"/>
    </source>
</evidence>
<dbReference type="InterPro" id="IPR058192">
    <property type="entry name" value="WHD_ROQ1-like"/>
</dbReference>
<evidence type="ECO:0000259" key="5">
    <source>
        <dbReference type="PROSITE" id="PS50104"/>
    </source>
</evidence>
<reference evidence="6 7" key="1">
    <citation type="submission" date="2022-03" db="EMBL/GenBank/DDBJ databases">
        <authorList>
            <person name="Macdonald S."/>
            <person name="Ahmed S."/>
            <person name="Newling K."/>
        </authorList>
    </citation>
    <scope>NUCLEOTIDE SEQUENCE [LARGE SCALE GENOMIC DNA]</scope>
</reference>
<keyword evidence="4" id="KW-0520">NAD</keyword>
<dbReference type="SUPFAM" id="SSF52200">
    <property type="entry name" value="Toll/Interleukin receptor TIR domain"/>
    <property type="match status" value="1"/>
</dbReference>
<dbReference type="SUPFAM" id="SSF52540">
    <property type="entry name" value="P-loop containing nucleoside triphosphate hydrolases"/>
    <property type="match status" value="1"/>
</dbReference>
<dbReference type="InterPro" id="IPR042197">
    <property type="entry name" value="Apaf_helical"/>
</dbReference>
<dbReference type="PANTHER" id="PTHR11017">
    <property type="entry name" value="LEUCINE-RICH REPEAT-CONTAINING PROTEIN"/>
    <property type="match status" value="1"/>
</dbReference>
<dbReference type="SMART" id="SM00255">
    <property type="entry name" value="TIR"/>
    <property type="match status" value="1"/>
</dbReference>
<keyword evidence="2" id="KW-0677">Repeat</keyword>
<evidence type="ECO:0000313" key="6">
    <source>
        <dbReference type="EMBL" id="CAH8331405.1"/>
    </source>
</evidence>
<dbReference type="AlphaFoldDB" id="A0ABC8JR61"/>
<dbReference type="PROSITE" id="PS50104">
    <property type="entry name" value="TIR"/>
    <property type="match status" value="1"/>
</dbReference>
<comment type="caution">
    <text evidence="6">The sequence shown here is derived from an EMBL/GenBank/DDBJ whole genome shotgun (WGS) entry which is preliminary data.</text>
</comment>
<evidence type="ECO:0000256" key="4">
    <source>
        <dbReference type="ARBA" id="ARBA00023027"/>
    </source>
</evidence>
<keyword evidence="1" id="KW-0433">Leucine-rich repeat</keyword>
<dbReference type="InterPro" id="IPR027417">
    <property type="entry name" value="P-loop_NTPase"/>
</dbReference>
<dbReference type="EMBL" id="CAKOAT010117376">
    <property type="protein sequence ID" value="CAH8331405.1"/>
    <property type="molecule type" value="Genomic_DNA"/>
</dbReference>
<dbReference type="Gene3D" id="1.10.8.430">
    <property type="entry name" value="Helical domain of apoptotic protease-activating factors"/>
    <property type="match status" value="1"/>
</dbReference>
<dbReference type="Gene3D" id="3.80.10.10">
    <property type="entry name" value="Ribonuclease Inhibitor"/>
    <property type="match status" value="2"/>
</dbReference>
<dbReference type="Pfam" id="PF23282">
    <property type="entry name" value="WHD_ROQ1"/>
    <property type="match status" value="1"/>
</dbReference>
<sequence>MASSSSTLWKYDVFLSFRGEDTRKNIVGHLHKELVNRGIVTFKDDKRLEMGDSISQELSRAIQESRIALVVLSKNYATSRWCLNELLMIMDLHLRKKMKVVPIFYGVDPSHVRHQTGSFTLDKYQASETANKVTNWRVALTQIASIAGKDSAACEDEASMIEEIGEDISNQLLIMQPVDFSNIIGMNIHMEGLNPLLSMESESDVRMIGIWGMGGIGKTTIAKCLFDRLSRTFPARCFLENVSKIYRERGVSYLMERFLSTTLGLYENKKKKQKLSTGAELGPHEVKARLRHRKVFLVLDNVDDMKQMHALAQDTSWFGPGSRVIITTRDKGLLNSYGVTTVYDVKCLDTDDSRKIFNQLAFEGGLPPCDYYDKLSIRASRIAEGLPSALEAYGLFFRRMLSLKEWEDALCRFERTPHTNVADVLKISYDSLEEADKRVLLHVACLFTGEPLQRAINFLNDDELQGRLALRILADKSLIEITEGGCIKMHYLVQQTAREIECQESMWRSRGKRVLWDPTEIYEMLRLNRYDESVGCMSLHMCKMPDELYLDGHENKNYNNLKFLKVYRHMDHIEPMLHFKNDNTELLSSRLLRLLHWDAFPLTAFPDGLDASSLFEVILRHSNLTSLWKSMKLLQLRRLDLTGSRYLEQLPDLSMAVNLEELITQGCKRLKRIPESICYRKRLRKLDVSFCDELNSYHITIRELNGRHHQQIVLYFSRFNRRSYSIAKLSIANLSIGGTIQIEMLSLEGNVDHLCFSTDKQATSDWTKRDELGLNSFKSFIRRWSEDMAMSEFHVHGPVKKAEQIFRPTFHGFSSLDIIRFNYKSDGASFLCYSLSMFPCLKELNLINLNIKVIPDDICTLQSLEKLDWSGNDFETLPETMKQLQRLKYVSLCNCFRLKALPELVQVETIKLSGCMNLLLEMSHTEQDCRRFQWLELWLDGCKNIQSISNHLRYFVSLSYLDLSSHEFETLPSSIKDLSSLGTLCLNKCKKLKSIQGVPLSLKYLYAHGCESLETVSLPLNHSIKHLDLSHCFCLKQNEHLVTQFLKDGHGEEESPRFACFPTTKVPSYFDVTETGKSITVQILPSPKVLGFDACVMLTCGRLFRMQFSPFSYSWSWEVDSIFQLELKQDLFHSHESSFNSVKSDHLFIFRGSKTLGEEIENFSLISDLKISDEFKFPPAEIKSCGVRLVLEAGQTDKINLEKMMTSQLSFS</sequence>
<evidence type="ECO:0000256" key="2">
    <source>
        <dbReference type="ARBA" id="ARBA00022737"/>
    </source>
</evidence>
<organism evidence="6 7">
    <name type="scientific">Eruca vesicaria subsp. sativa</name>
    <name type="common">Garden rocket</name>
    <name type="synonym">Eruca sativa</name>
    <dbReference type="NCBI Taxonomy" id="29727"/>
    <lineage>
        <taxon>Eukaryota</taxon>
        <taxon>Viridiplantae</taxon>
        <taxon>Streptophyta</taxon>
        <taxon>Embryophyta</taxon>
        <taxon>Tracheophyta</taxon>
        <taxon>Spermatophyta</taxon>
        <taxon>Magnoliopsida</taxon>
        <taxon>eudicotyledons</taxon>
        <taxon>Gunneridae</taxon>
        <taxon>Pentapetalae</taxon>
        <taxon>rosids</taxon>
        <taxon>malvids</taxon>
        <taxon>Brassicales</taxon>
        <taxon>Brassicaceae</taxon>
        <taxon>Brassiceae</taxon>
        <taxon>Eruca</taxon>
    </lineage>
</organism>